<comment type="catalytic activity">
    <reaction evidence="7">
        <text>myo-inositol(out) + H(+)(out) = myo-inositol(in) + H(+)(in)</text>
        <dbReference type="Rhea" id="RHEA:60364"/>
        <dbReference type="ChEBI" id="CHEBI:15378"/>
        <dbReference type="ChEBI" id="CHEBI:17268"/>
    </reaction>
</comment>
<dbReference type="InterPro" id="IPR005829">
    <property type="entry name" value="Sugar_transporter_CS"/>
</dbReference>
<dbReference type="InterPro" id="IPR050360">
    <property type="entry name" value="MFS_Sugar_Transporters"/>
</dbReference>
<comment type="similarity">
    <text evidence="2 8">Belongs to the major facilitator superfamily. Sugar transporter (TC 2.A.1.1) family.</text>
</comment>
<dbReference type="FunFam" id="1.20.1250.20:FF:000117">
    <property type="entry name" value="MFS hexose transporter"/>
    <property type="match status" value="1"/>
</dbReference>
<dbReference type="PANTHER" id="PTHR48022:SF64">
    <property type="entry name" value="MAJOR FACILITATOR SUPERFAMILY (MFS) PROFILE DOMAIN-CONTAINING PROTEIN"/>
    <property type="match status" value="1"/>
</dbReference>
<evidence type="ECO:0000259" key="10">
    <source>
        <dbReference type="PROSITE" id="PS50850"/>
    </source>
</evidence>
<dbReference type="NCBIfam" id="TIGR00879">
    <property type="entry name" value="SP"/>
    <property type="match status" value="1"/>
</dbReference>
<feature type="transmembrane region" description="Helical" evidence="9">
    <location>
        <begin position="123"/>
        <end position="145"/>
    </location>
</feature>
<dbReference type="InterPro" id="IPR003663">
    <property type="entry name" value="Sugar/inositol_transpt"/>
</dbReference>
<feature type="transmembrane region" description="Helical" evidence="9">
    <location>
        <begin position="99"/>
        <end position="117"/>
    </location>
</feature>
<organism evidence="11 12">
    <name type="scientific">Tulasnella calospora MUT 4182</name>
    <dbReference type="NCBI Taxonomy" id="1051891"/>
    <lineage>
        <taxon>Eukaryota</taxon>
        <taxon>Fungi</taxon>
        <taxon>Dikarya</taxon>
        <taxon>Basidiomycota</taxon>
        <taxon>Agaricomycotina</taxon>
        <taxon>Agaricomycetes</taxon>
        <taxon>Cantharellales</taxon>
        <taxon>Tulasnellaceae</taxon>
        <taxon>Tulasnella</taxon>
    </lineage>
</organism>
<dbReference type="PROSITE" id="PS00216">
    <property type="entry name" value="SUGAR_TRANSPORT_1"/>
    <property type="match status" value="1"/>
</dbReference>
<feature type="transmembrane region" description="Helical" evidence="9">
    <location>
        <begin position="350"/>
        <end position="368"/>
    </location>
</feature>
<dbReference type="Gene3D" id="1.20.1250.20">
    <property type="entry name" value="MFS general substrate transporter like domains"/>
    <property type="match status" value="1"/>
</dbReference>
<evidence type="ECO:0000256" key="3">
    <source>
        <dbReference type="ARBA" id="ARBA00022448"/>
    </source>
</evidence>
<dbReference type="GO" id="GO:0016020">
    <property type="term" value="C:membrane"/>
    <property type="evidence" value="ECO:0007669"/>
    <property type="project" value="UniProtKB-SubCell"/>
</dbReference>
<dbReference type="OrthoDB" id="6133115at2759"/>
<dbReference type="STRING" id="1051891.A0A0C3QBR5"/>
<sequence length="500" mass="55899">MDQQQWPTVADLVDRGAWYRNQGIVLVNLCIALALLTSYTNGFDGSMTNGLQILDQWEEYFGNPTGSTLGILTSVQNIGGFIALPAAPYITDGLGRRKAIFIGGVIMLGGVALQAQAQNVTQFIIARGMIGFGMTFSINAAPLLVTELAYPTQRGSITAMYNTTWYLGSIVSAWVTFGTFRITGSTWSWRIPSILQALPSILQCTLIWFCPESPRWLISKGQDEEAKRVLGKYHGNGDVYHPLVDYEYNEIREAIALEGELGKVSYWTLFATPGNRRRMRVIIGLGVFSQWSGNGLVSYYINIILETVGIEAAGTKTLINGILQIFNFGMAITAAMFVEKIGRRKMFLTSNFGMLVVFVGWTVTSAVFQDTGSKVAANFTIVMIFLYYAFYDIAYTPLLVAYAVEILPFTIRAKGFAVMSFTISLTLIFNQYVNPVALEKLGWKYYLFYVGWLAFECVFIFMYLWETKGRTLEQTAVLFDGEPESDGAYHKNFFDSLQQR</sequence>
<evidence type="ECO:0000256" key="8">
    <source>
        <dbReference type="RuleBase" id="RU003346"/>
    </source>
</evidence>
<keyword evidence="6 9" id="KW-0472">Membrane</keyword>
<feature type="domain" description="Major facilitator superfamily (MFS) profile" evidence="10">
    <location>
        <begin position="30"/>
        <end position="468"/>
    </location>
</feature>
<reference evidence="12" key="2">
    <citation type="submission" date="2015-01" db="EMBL/GenBank/DDBJ databases">
        <title>Evolutionary Origins and Diversification of the Mycorrhizal Mutualists.</title>
        <authorList>
            <consortium name="DOE Joint Genome Institute"/>
            <consortium name="Mycorrhizal Genomics Consortium"/>
            <person name="Kohler A."/>
            <person name="Kuo A."/>
            <person name="Nagy L.G."/>
            <person name="Floudas D."/>
            <person name="Copeland A."/>
            <person name="Barry K.W."/>
            <person name="Cichocki N."/>
            <person name="Veneault-Fourrey C."/>
            <person name="LaButti K."/>
            <person name="Lindquist E.A."/>
            <person name="Lipzen A."/>
            <person name="Lundell T."/>
            <person name="Morin E."/>
            <person name="Murat C."/>
            <person name="Riley R."/>
            <person name="Ohm R."/>
            <person name="Sun H."/>
            <person name="Tunlid A."/>
            <person name="Henrissat B."/>
            <person name="Grigoriev I.V."/>
            <person name="Hibbett D.S."/>
            <person name="Martin F."/>
        </authorList>
    </citation>
    <scope>NUCLEOTIDE SEQUENCE [LARGE SCALE GENOMIC DNA]</scope>
    <source>
        <strain evidence="12">MUT 4182</strain>
    </source>
</reference>
<evidence type="ECO:0000256" key="4">
    <source>
        <dbReference type="ARBA" id="ARBA00022692"/>
    </source>
</evidence>
<feature type="transmembrane region" description="Helical" evidence="9">
    <location>
        <begin position="165"/>
        <end position="183"/>
    </location>
</feature>
<dbReference type="Pfam" id="PF00083">
    <property type="entry name" value="Sugar_tr"/>
    <property type="match status" value="1"/>
</dbReference>
<dbReference type="AlphaFoldDB" id="A0A0C3QBR5"/>
<dbReference type="GO" id="GO:0005351">
    <property type="term" value="F:carbohydrate:proton symporter activity"/>
    <property type="evidence" value="ECO:0007669"/>
    <property type="project" value="TreeGrafter"/>
</dbReference>
<dbReference type="PROSITE" id="PS50850">
    <property type="entry name" value="MFS"/>
    <property type="match status" value="1"/>
</dbReference>
<dbReference type="SUPFAM" id="SSF103473">
    <property type="entry name" value="MFS general substrate transporter"/>
    <property type="match status" value="1"/>
</dbReference>
<dbReference type="PANTHER" id="PTHR48022">
    <property type="entry name" value="PLASTIDIC GLUCOSE TRANSPORTER 4"/>
    <property type="match status" value="1"/>
</dbReference>
<feature type="transmembrane region" description="Helical" evidence="9">
    <location>
        <begin position="445"/>
        <end position="465"/>
    </location>
</feature>
<evidence type="ECO:0000256" key="9">
    <source>
        <dbReference type="SAM" id="Phobius"/>
    </source>
</evidence>
<dbReference type="InterPro" id="IPR036259">
    <property type="entry name" value="MFS_trans_sf"/>
</dbReference>
<name>A0A0C3QBR5_9AGAM</name>
<evidence type="ECO:0000256" key="1">
    <source>
        <dbReference type="ARBA" id="ARBA00004141"/>
    </source>
</evidence>
<keyword evidence="5 9" id="KW-1133">Transmembrane helix</keyword>
<evidence type="ECO:0000256" key="5">
    <source>
        <dbReference type="ARBA" id="ARBA00022989"/>
    </source>
</evidence>
<feature type="transmembrane region" description="Helical" evidence="9">
    <location>
        <begin position="380"/>
        <end position="404"/>
    </location>
</feature>
<keyword evidence="3 8" id="KW-0813">Transport</keyword>
<dbReference type="InterPro" id="IPR020846">
    <property type="entry name" value="MFS_dom"/>
</dbReference>
<feature type="transmembrane region" description="Helical" evidence="9">
    <location>
        <begin position="321"/>
        <end position="338"/>
    </location>
</feature>
<feature type="transmembrane region" description="Helical" evidence="9">
    <location>
        <begin position="416"/>
        <end position="433"/>
    </location>
</feature>
<evidence type="ECO:0000256" key="7">
    <source>
        <dbReference type="ARBA" id="ARBA00049119"/>
    </source>
</evidence>
<evidence type="ECO:0000313" key="11">
    <source>
        <dbReference type="EMBL" id="KIO21824.1"/>
    </source>
</evidence>
<reference evidence="11 12" key="1">
    <citation type="submission" date="2014-04" db="EMBL/GenBank/DDBJ databases">
        <authorList>
            <consortium name="DOE Joint Genome Institute"/>
            <person name="Kuo A."/>
            <person name="Girlanda M."/>
            <person name="Perotto S."/>
            <person name="Kohler A."/>
            <person name="Nagy L.G."/>
            <person name="Floudas D."/>
            <person name="Copeland A."/>
            <person name="Barry K.W."/>
            <person name="Cichocki N."/>
            <person name="Veneault-Fourrey C."/>
            <person name="LaButti K."/>
            <person name="Lindquist E.A."/>
            <person name="Lipzen A."/>
            <person name="Lundell T."/>
            <person name="Morin E."/>
            <person name="Murat C."/>
            <person name="Sun H."/>
            <person name="Tunlid A."/>
            <person name="Henrissat B."/>
            <person name="Grigoriev I.V."/>
            <person name="Hibbett D.S."/>
            <person name="Martin F."/>
            <person name="Nordberg H.P."/>
            <person name="Cantor M.N."/>
            <person name="Hua S.X."/>
        </authorList>
    </citation>
    <scope>NUCLEOTIDE SEQUENCE [LARGE SCALE GENOMIC DNA]</scope>
    <source>
        <strain evidence="11 12">MUT 4182</strain>
    </source>
</reference>
<dbReference type="Proteomes" id="UP000054248">
    <property type="component" value="Unassembled WGS sequence"/>
</dbReference>
<gene>
    <name evidence="11" type="ORF">M407DRAFT_217556</name>
</gene>
<accession>A0A0C3QBR5</accession>
<evidence type="ECO:0000313" key="12">
    <source>
        <dbReference type="Proteomes" id="UP000054248"/>
    </source>
</evidence>
<evidence type="ECO:0000256" key="2">
    <source>
        <dbReference type="ARBA" id="ARBA00010992"/>
    </source>
</evidence>
<keyword evidence="4 9" id="KW-0812">Transmembrane</keyword>
<protein>
    <recommendedName>
        <fullName evidence="10">Major facilitator superfamily (MFS) profile domain-containing protein</fullName>
    </recommendedName>
</protein>
<evidence type="ECO:0000256" key="6">
    <source>
        <dbReference type="ARBA" id="ARBA00023136"/>
    </source>
</evidence>
<dbReference type="HOGENOM" id="CLU_001265_30_13_1"/>
<keyword evidence="12" id="KW-1185">Reference proteome</keyword>
<proteinExistence type="inferred from homology"/>
<comment type="subcellular location">
    <subcellularLocation>
        <location evidence="1">Membrane</location>
        <topology evidence="1">Multi-pass membrane protein</topology>
    </subcellularLocation>
</comment>
<dbReference type="EMBL" id="KN823126">
    <property type="protein sequence ID" value="KIO21824.1"/>
    <property type="molecule type" value="Genomic_DNA"/>
</dbReference>
<feature type="transmembrane region" description="Helical" evidence="9">
    <location>
        <begin position="281"/>
        <end position="301"/>
    </location>
</feature>
<dbReference type="InterPro" id="IPR005828">
    <property type="entry name" value="MFS_sugar_transport-like"/>
</dbReference>
<feature type="transmembrane region" description="Helical" evidence="9">
    <location>
        <begin position="23"/>
        <end position="40"/>
    </location>
</feature>